<name>A0A432ZN10_9GAMM</name>
<evidence type="ECO:0000256" key="5">
    <source>
        <dbReference type="ARBA" id="ARBA00023141"/>
    </source>
</evidence>
<dbReference type="InterPro" id="IPR013792">
    <property type="entry name" value="RNA3'P_cycl/enolpyr_Trfase_a/b"/>
</dbReference>
<feature type="binding site" evidence="7">
    <location>
        <position position="179"/>
    </location>
    <ligand>
        <name>3-phosphoshikimate</name>
        <dbReference type="ChEBI" id="CHEBI:145989"/>
    </ligand>
</feature>
<comment type="subcellular location">
    <subcellularLocation>
        <location evidence="7">Cytoplasm</location>
    </subcellularLocation>
</comment>
<dbReference type="InterPro" id="IPR001986">
    <property type="entry name" value="Enolpyruvate_Tfrase_dom"/>
</dbReference>
<feature type="binding site" evidence="7">
    <location>
        <position position="31"/>
    </location>
    <ligand>
        <name>3-phosphoshikimate</name>
        <dbReference type="ChEBI" id="CHEBI:145989"/>
    </ligand>
</feature>
<keyword evidence="5 7" id="KW-0057">Aromatic amino acid biosynthesis</keyword>
<feature type="domain" description="Enolpyruvate transferase" evidence="8">
    <location>
        <begin position="13"/>
        <end position="427"/>
    </location>
</feature>
<evidence type="ECO:0000313" key="10">
    <source>
        <dbReference type="Proteomes" id="UP000288279"/>
    </source>
</evidence>
<evidence type="ECO:0000259" key="8">
    <source>
        <dbReference type="Pfam" id="PF00275"/>
    </source>
</evidence>
<keyword evidence="7" id="KW-0963">Cytoplasm</keyword>
<dbReference type="Gene3D" id="3.65.10.10">
    <property type="entry name" value="Enolpyruvate transferase domain"/>
    <property type="match status" value="2"/>
</dbReference>
<dbReference type="InterPro" id="IPR023193">
    <property type="entry name" value="EPSP_synthase_CS"/>
</dbReference>
<accession>A0A432ZN10</accession>
<feature type="binding site" evidence="7">
    <location>
        <position position="353"/>
    </location>
    <ligand>
        <name>phosphoenolpyruvate</name>
        <dbReference type="ChEBI" id="CHEBI:58702"/>
    </ligand>
</feature>
<gene>
    <name evidence="7 9" type="primary">aroA</name>
    <name evidence="9" type="ORF">CWI83_01830</name>
</gene>
<evidence type="ECO:0000256" key="2">
    <source>
        <dbReference type="ARBA" id="ARBA00009948"/>
    </source>
</evidence>
<reference evidence="9 10" key="1">
    <citation type="journal article" date="2011" name="Front. Microbiol.">
        <title>Genomic signatures of strain selection and enhancement in Bacillus atrophaeus var. globigii, a historical biowarfare simulant.</title>
        <authorList>
            <person name="Gibbons H.S."/>
            <person name="Broomall S.M."/>
            <person name="McNew L.A."/>
            <person name="Daligault H."/>
            <person name="Chapman C."/>
            <person name="Bruce D."/>
            <person name="Karavis M."/>
            <person name="Krepps M."/>
            <person name="McGregor P.A."/>
            <person name="Hong C."/>
            <person name="Park K.H."/>
            <person name="Akmal A."/>
            <person name="Feldman A."/>
            <person name="Lin J.S."/>
            <person name="Chang W.E."/>
            <person name="Higgs B.W."/>
            <person name="Demirev P."/>
            <person name="Lindquist J."/>
            <person name="Liem A."/>
            <person name="Fochler E."/>
            <person name="Read T.D."/>
            <person name="Tapia R."/>
            <person name="Johnson S."/>
            <person name="Bishop-Lilly K.A."/>
            <person name="Detter C."/>
            <person name="Han C."/>
            <person name="Sozhamannan S."/>
            <person name="Rosenzweig C.N."/>
            <person name="Skowronski E.W."/>
        </authorList>
    </citation>
    <scope>NUCLEOTIDE SEQUENCE [LARGE SCALE GENOMIC DNA]</scope>
    <source>
        <strain evidence="9 10">PIT1</strain>
    </source>
</reference>
<evidence type="ECO:0000256" key="4">
    <source>
        <dbReference type="ARBA" id="ARBA00022679"/>
    </source>
</evidence>
<dbReference type="InterPro" id="IPR006264">
    <property type="entry name" value="EPSP_synthase"/>
</dbReference>
<dbReference type="EC" id="2.5.1.19" evidence="7"/>
<dbReference type="GO" id="GO:0003866">
    <property type="term" value="F:3-phosphoshikimate 1-carboxyvinyltransferase activity"/>
    <property type="evidence" value="ECO:0007669"/>
    <property type="project" value="UniProtKB-UniRule"/>
</dbReference>
<dbReference type="Proteomes" id="UP000288279">
    <property type="component" value="Unassembled WGS sequence"/>
</dbReference>
<feature type="binding site" evidence="7">
    <location>
        <position position="178"/>
    </location>
    <ligand>
        <name>3-phosphoshikimate</name>
        <dbReference type="ChEBI" id="CHEBI:145989"/>
    </ligand>
</feature>
<dbReference type="CDD" id="cd01556">
    <property type="entry name" value="EPSP_synthase"/>
    <property type="match status" value="1"/>
</dbReference>
<feature type="binding site" evidence="7">
    <location>
        <position position="102"/>
    </location>
    <ligand>
        <name>phosphoenolpyruvate</name>
        <dbReference type="ChEBI" id="CHEBI:58702"/>
    </ligand>
</feature>
<feature type="binding site" evidence="7">
    <location>
        <position position="206"/>
    </location>
    <ligand>
        <name>3-phosphoshikimate</name>
        <dbReference type="ChEBI" id="CHEBI:145989"/>
    </ligand>
</feature>
<dbReference type="AlphaFoldDB" id="A0A432ZN10"/>
<comment type="catalytic activity">
    <reaction evidence="6">
        <text>3-phosphoshikimate + phosphoenolpyruvate = 5-O-(1-carboxyvinyl)-3-phosphoshikimate + phosphate</text>
        <dbReference type="Rhea" id="RHEA:21256"/>
        <dbReference type="ChEBI" id="CHEBI:43474"/>
        <dbReference type="ChEBI" id="CHEBI:57701"/>
        <dbReference type="ChEBI" id="CHEBI:58702"/>
        <dbReference type="ChEBI" id="CHEBI:145989"/>
        <dbReference type="EC" id="2.5.1.19"/>
    </reaction>
    <physiologicalReaction direction="left-to-right" evidence="6">
        <dbReference type="Rhea" id="RHEA:21257"/>
    </physiologicalReaction>
</comment>
<organism evidence="9 10">
    <name type="scientific">Pseudidiomarina taiwanensis</name>
    <dbReference type="NCBI Taxonomy" id="337250"/>
    <lineage>
        <taxon>Bacteria</taxon>
        <taxon>Pseudomonadati</taxon>
        <taxon>Pseudomonadota</taxon>
        <taxon>Gammaproteobacteria</taxon>
        <taxon>Alteromonadales</taxon>
        <taxon>Idiomarinaceae</taxon>
        <taxon>Pseudidiomarina</taxon>
    </lineage>
</organism>
<sequence>MASAVDKLTLRGLTQCRGEVKLPGSKSIANRALLMAALCPQGQRTTLTNLLRSDDTQHMLGALRQLGVTVDENQADPTEVTVEGCGGRWMLSATELDLGNAGTAMRPLLAVLAATLQASQQITLTGNARMQERPIAALVESLQAQQGAIRYRNNAGYPPLQVESGLQAGRFVLDASASSQYVTALLMALPLLPGDSVLELKGEVVSWPYIRLTINMLRQFGIHIERLGKQSFMIRGEQKYQSPRSYWVEGDASAASYWLAAGLLGGGPLRIHGVGSKSLQGDIAFAEWLAKGGAKLEITDHYIDVLGGKWQGISGDFNAIPDAAMTFAPLALFARKATVIENVENWRIKETDRLEAMATELRKFGATVQLTRSSIRIEPPAKLQHAEVTTYDDHRMAMSFALLGFSASGVTICDPDCCAKTYPEFFSEFTRLCQ</sequence>
<feature type="binding site" evidence="7">
    <location>
        <position position="420"/>
    </location>
    <ligand>
        <name>phosphoenolpyruvate</name>
        <dbReference type="ChEBI" id="CHEBI:58702"/>
    </ligand>
</feature>
<dbReference type="OrthoDB" id="9809920at2"/>
<dbReference type="UniPathway" id="UPA00053">
    <property type="reaction ID" value="UER00089"/>
</dbReference>
<dbReference type="RefSeq" id="WP_126824920.1">
    <property type="nucleotide sequence ID" value="NZ_PIQG01000001.1"/>
</dbReference>
<comment type="similarity">
    <text evidence="2 7">Belongs to the EPSP synthase family.</text>
</comment>
<evidence type="ECO:0000256" key="3">
    <source>
        <dbReference type="ARBA" id="ARBA00022605"/>
    </source>
</evidence>
<comment type="subunit">
    <text evidence="7">Monomer.</text>
</comment>
<feature type="binding site" evidence="7">
    <location>
        <position position="395"/>
    </location>
    <ligand>
        <name>phosphoenolpyruvate</name>
        <dbReference type="ChEBI" id="CHEBI:58702"/>
    </ligand>
</feature>
<feature type="binding site" evidence="7">
    <location>
        <position position="180"/>
    </location>
    <ligand>
        <name>3-phosphoshikimate</name>
        <dbReference type="ChEBI" id="CHEBI:145989"/>
    </ligand>
</feature>
<feature type="active site" description="Proton acceptor" evidence="7">
    <location>
        <position position="322"/>
    </location>
</feature>
<dbReference type="GO" id="GO:0009073">
    <property type="term" value="P:aromatic amino acid family biosynthetic process"/>
    <property type="evidence" value="ECO:0007669"/>
    <property type="project" value="UniProtKB-KW"/>
</dbReference>
<evidence type="ECO:0000256" key="7">
    <source>
        <dbReference type="HAMAP-Rule" id="MF_00210"/>
    </source>
</evidence>
<feature type="binding site" evidence="7">
    <location>
        <position position="345"/>
    </location>
    <ligand>
        <name>3-phosphoshikimate</name>
        <dbReference type="ChEBI" id="CHEBI:145989"/>
    </ligand>
</feature>
<dbReference type="HAMAP" id="MF_00210">
    <property type="entry name" value="EPSP_synth"/>
    <property type="match status" value="1"/>
</dbReference>
<comment type="function">
    <text evidence="7">Catalyzes the transfer of the enolpyruvyl moiety of phosphoenolpyruvate (PEP) to the 5-hydroxyl of shikimate-3-phosphate (S3P) to produce enolpyruvyl shikimate-3-phosphate and inorganic phosphate.</text>
</comment>
<evidence type="ECO:0000313" key="9">
    <source>
        <dbReference type="EMBL" id="RUO79279.1"/>
    </source>
</evidence>
<keyword evidence="10" id="KW-1185">Reference proteome</keyword>
<keyword evidence="3 7" id="KW-0028">Amino-acid biosynthesis</keyword>
<dbReference type="GO" id="GO:0009423">
    <property type="term" value="P:chorismate biosynthetic process"/>
    <property type="evidence" value="ECO:0007669"/>
    <property type="project" value="UniProtKB-UniRule"/>
</dbReference>
<evidence type="ECO:0000256" key="6">
    <source>
        <dbReference type="ARBA" id="ARBA00044633"/>
    </source>
</evidence>
<dbReference type="SUPFAM" id="SSF55205">
    <property type="entry name" value="EPT/RTPC-like"/>
    <property type="match status" value="1"/>
</dbReference>
<dbReference type="PROSITE" id="PS00885">
    <property type="entry name" value="EPSP_SYNTHASE_2"/>
    <property type="match status" value="1"/>
</dbReference>
<feature type="binding site" evidence="7">
    <location>
        <position position="27"/>
    </location>
    <ligand>
        <name>3-phosphoshikimate</name>
        <dbReference type="ChEBI" id="CHEBI:145989"/>
    </ligand>
</feature>
<dbReference type="PANTHER" id="PTHR21090:SF5">
    <property type="entry name" value="PENTAFUNCTIONAL AROM POLYPEPTIDE"/>
    <property type="match status" value="1"/>
</dbReference>
<evidence type="ECO:0000256" key="1">
    <source>
        <dbReference type="ARBA" id="ARBA00004811"/>
    </source>
</evidence>
<proteinExistence type="inferred from homology"/>
<dbReference type="InterPro" id="IPR036968">
    <property type="entry name" value="Enolpyruvate_Tfrase_sf"/>
</dbReference>
<comment type="caution">
    <text evidence="9">The sequence shown here is derived from an EMBL/GenBank/DDBJ whole genome shotgun (WGS) entry which is preliminary data.</text>
</comment>
<feature type="binding site" evidence="7">
    <location>
        <position position="349"/>
    </location>
    <ligand>
        <name>3-phosphoshikimate</name>
        <dbReference type="ChEBI" id="CHEBI:145989"/>
    </ligand>
</feature>
<dbReference type="NCBIfam" id="TIGR01356">
    <property type="entry name" value="aroA"/>
    <property type="match status" value="1"/>
</dbReference>
<dbReference type="PANTHER" id="PTHR21090">
    <property type="entry name" value="AROM/DEHYDROQUINATE SYNTHASE"/>
    <property type="match status" value="1"/>
</dbReference>
<dbReference type="PIRSF" id="PIRSF000505">
    <property type="entry name" value="EPSPS"/>
    <property type="match status" value="1"/>
</dbReference>
<protein>
    <recommendedName>
        <fullName evidence="7">3-phosphoshikimate 1-carboxyvinyltransferase</fullName>
        <ecNumber evidence="7">2.5.1.19</ecNumber>
    </recommendedName>
    <alternativeName>
        <fullName evidence="7">5-enolpyruvylshikimate-3-phosphate synthase</fullName>
        <shortName evidence="7">EPSP synthase</shortName>
        <shortName evidence="7">EPSPS</shortName>
    </alternativeName>
</protein>
<dbReference type="GO" id="GO:0008652">
    <property type="term" value="P:amino acid biosynthetic process"/>
    <property type="evidence" value="ECO:0007669"/>
    <property type="project" value="UniProtKB-KW"/>
</dbReference>
<feature type="binding site" evidence="7">
    <location>
        <position position="26"/>
    </location>
    <ligand>
        <name>3-phosphoshikimate</name>
        <dbReference type="ChEBI" id="CHEBI:145989"/>
    </ligand>
</feature>
<dbReference type="PROSITE" id="PS00104">
    <property type="entry name" value="EPSP_SYNTHASE_1"/>
    <property type="match status" value="1"/>
</dbReference>
<comment type="pathway">
    <text evidence="1 7">Metabolic intermediate biosynthesis; chorismate biosynthesis; chorismate from D-erythrose 4-phosphate and phosphoenolpyruvate: step 6/7.</text>
</comment>
<dbReference type="Pfam" id="PF00275">
    <property type="entry name" value="EPSP_synthase"/>
    <property type="match status" value="1"/>
</dbReference>
<keyword evidence="4 7" id="KW-0808">Transferase</keyword>
<feature type="binding site" evidence="7">
    <location>
        <position position="133"/>
    </location>
    <ligand>
        <name>phosphoenolpyruvate</name>
        <dbReference type="ChEBI" id="CHEBI:58702"/>
    </ligand>
</feature>
<feature type="binding site" evidence="7">
    <location>
        <position position="322"/>
    </location>
    <ligand>
        <name>3-phosphoshikimate</name>
        <dbReference type="ChEBI" id="CHEBI:145989"/>
    </ligand>
</feature>
<feature type="binding site" evidence="7">
    <location>
        <position position="180"/>
    </location>
    <ligand>
        <name>phosphoenolpyruvate</name>
        <dbReference type="ChEBI" id="CHEBI:58702"/>
    </ligand>
</feature>
<dbReference type="EMBL" id="PIQG01000001">
    <property type="protein sequence ID" value="RUO79279.1"/>
    <property type="molecule type" value="Genomic_DNA"/>
</dbReference>
<dbReference type="GO" id="GO:0005737">
    <property type="term" value="C:cytoplasm"/>
    <property type="evidence" value="ECO:0007669"/>
    <property type="project" value="UniProtKB-SubCell"/>
</dbReference>
<feature type="binding site" evidence="7">
    <location>
        <position position="26"/>
    </location>
    <ligand>
        <name>phosphoenolpyruvate</name>
        <dbReference type="ChEBI" id="CHEBI:58702"/>
    </ligand>
</feature>